<dbReference type="Proteomes" id="UP000000226">
    <property type="component" value="Chromosome 10"/>
</dbReference>
<organism evidence="1 2">
    <name type="scientific">Phaseolus vulgaris</name>
    <name type="common">Kidney bean</name>
    <name type="synonym">French bean</name>
    <dbReference type="NCBI Taxonomy" id="3885"/>
    <lineage>
        <taxon>Eukaryota</taxon>
        <taxon>Viridiplantae</taxon>
        <taxon>Streptophyta</taxon>
        <taxon>Embryophyta</taxon>
        <taxon>Tracheophyta</taxon>
        <taxon>Spermatophyta</taxon>
        <taxon>Magnoliopsida</taxon>
        <taxon>eudicotyledons</taxon>
        <taxon>Gunneridae</taxon>
        <taxon>Pentapetalae</taxon>
        <taxon>rosids</taxon>
        <taxon>fabids</taxon>
        <taxon>Fabales</taxon>
        <taxon>Fabaceae</taxon>
        <taxon>Papilionoideae</taxon>
        <taxon>50 kb inversion clade</taxon>
        <taxon>NPAAA clade</taxon>
        <taxon>indigoferoid/millettioid clade</taxon>
        <taxon>Phaseoleae</taxon>
        <taxon>Phaseolus</taxon>
    </lineage>
</organism>
<evidence type="ECO:0000313" key="2">
    <source>
        <dbReference type="Proteomes" id="UP000000226"/>
    </source>
</evidence>
<dbReference type="Gramene" id="ESW07120">
    <property type="protein sequence ID" value="ESW07120"/>
    <property type="gene ID" value="PHAVU_010G103300g"/>
</dbReference>
<dbReference type="EMBL" id="CM002297">
    <property type="protein sequence ID" value="ESW07120.1"/>
    <property type="molecule type" value="Genomic_DNA"/>
</dbReference>
<dbReference type="AlphaFoldDB" id="V7AP81"/>
<protein>
    <submittedName>
        <fullName evidence="1">Uncharacterized protein</fullName>
    </submittedName>
</protein>
<keyword evidence="2" id="KW-1185">Reference proteome</keyword>
<reference evidence="2" key="1">
    <citation type="journal article" date="2014" name="Nat. Genet.">
        <title>A reference genome for common bean and genome-wide analysis of dual domestications.</title>
        <authorList>
            <person name="Schmutz J."/>
            <person name="McClean P.E."/>
            <person name="Mamidi S."/>
            <person name="Wu G.A."/>
            <person name="Cannon S.B."/>
            <person name="Grimwood J."/>
            <person name="Jenkins J."/>
            <person name="Shu S."/>
            <person name="Song Q."/>
            <person name="Chavarro C."/>
            <person name="Torres-Torres M."/>
            <person name="Geffroy V."/>
            <person name="Moghaddam S.M."/>
            <person name="Gao D."/>
            <person name="Abernathy B."/>
            <person name="Barry K."/>
            <person name="Blair M."/>
            <person name="Brick M.A."/>
            <person name="Chovatia M."/>
            <person name="Gepts P."/>
            <person name="Goodstein D.M."/>
            <person name="Gonzales M."/>
            <person name="Hellsten U."/>
            <person name="Hyten D.L."/>
            <person name="Jia G."/>
            <person name="Kelly J.D."/>
            <person name="Kudrna D."/>
            <person name="Lee R."/>
            <person name="Richard M.M."/>
            <person name="Miklas P.N."/>
            <person name="Osorno J.M."/>
            <person name="Rodrigues J."/>
            <person name="Thareau V."/>
            <person name="Urrea C.A."/>
            <person name="Wang M."/>
            <person name="Yu Y."/>
            <person name="Zhang M."/>
            <person name="Wing R.A."/>
            <person name="Cregan P.B."/>
            <person name="Rokhsar D.S."/>
            <person name="Jackson S.A."/>
        </authorList>
    </citation>
    <scope>NUCLEOTIDE SEQUENCE [LARGE SCALE GENOMIC DNA]</scope>
    <source>
        <strain evidence="2">cv. G19833</strain>
    </source>
</reference>
<evidence type="ECO:0000313" key="1">
    <source>
        <dbReference type="EMBL" id="ESW07120.1"/>
    </source>
</evidence>
<gene>
    <name evidence="1" type="ORF">PHAVU_010G103300g</name>
</gene>
<proteinExistence type="predicted"/>
<sequence>MDKKLIFDERYPAPSTLATSTYGQNFHQPVRGRFYCSQLYLLNLVPNSSALIGQCRPKSVMHPQLYYQE</sequence>
<accession>V7AP81</accession>
<name>V7AP81_PHAVU</name>